<organism evidence="1 2">
    <name type="scientific">Chromobacterium aquaticum</name>
    <dbReference type="NCBI Taxonomy" id="467180"/>
    <lineage>
        <taxon>Bacteria</taxon>
        <taxon>Pseudomonadati</taxon>
        <taxon>Pseudomonadota</taxon>
        <taxon>Betaproteobacteria</taxon>
        <taxon>Neisseriales</taxon>
        <taxon>Chromobacteriaceae</taxon>
        <taxon>Chromobacterium</taxon>
    </lineage>
</organism>
<protein>
    <recommendedName>
        <fullName evidence="3">Enolase</fullName>
    </recommendedName>
</protein>
<evidence type="ECO:0008006" key="3">
    <source>
        <dbReference type="Google" id="ProtNLM"/>
    </source>
</evidence>
<gene>
    <name evidence="1" type="ORF">ACFO0R_12370</name>
</gene>
<evidence type="ECO:0000313" key="2">
    <source>
        <dbReference type="Proteomes" id="UP001595999"/>
    </source>
</evidence>
<reference evidence="2" key="1">
    <citation type="journal article" date="2019" name="Int. J. Syst. Evol. Microbiol.">
        <title>The Global Catalogue of Microorganisms (GCM) 10K type strain sequencing project: providing services to taxonomists for standard genome sequencing and annotation.</title>
        <authorList>
            <consortium name="The Broad Institute Genomics Platform"/>
            <consortium name="The Broad Institute Genome Sequencing Center for Infectious Disease"/>
            <person name="Wu L."/>
            <person name="Ma J."/>
        </authorList>
    </citation>
    <scope>NUCLEOTIDE SEQUENCE [LARGE SCALE GENOMIC DNA]</scope>
    <source>
        <strain evidence="2">CGMCC 4.7608</strain>
    </source>
</reference>
<dbReference type="EMBL" id="JBHSEK010000007">
    <property type="protein sequence ID" value="MFC4490418.1"/>
    <property type="molecule type" value="Genomic_DNA"/>
</dbReference>
<accession>A0ABV8ZRU2</accession>
<dbReference type="Proteomes" id="UP001595999">
    <property type="component" value="Unassembled WGS sequence"/>
</dbReference>
<comment type="caution">
    <text evidence="1">The sequence shown here is derived from an EMBL/GenBank/DDBJ whole genome shotgun (WGS) entry which is preliminary data.</text>
</comment>
<keyword evidence="2" id="KW-1185">Reference proteome</keyword>
<evidence type="ECO:0000313" key="1">
    <source>
        <dbReference type="EMBL" id="MFC4490418.1"/>
    </source>
</evidence>
<dbReference type="RefSeq" id="WP_231464177.1">
    <property type="nucleotide sequence ID" value="NZ_JAJOHW010000125.1"/>
</dbReference>
<sequence length="243" mass="26984">MLNDIKTPQPFLQVFPEPESVFAEPVRQYAKHLLPCVSIDLAAVDPAWSGWIHLVAPVEPCDGYVGDGSEAFHNDYLASNWLAFRLDEANRYHLLGDFRYFLAEDMPEPPPADAADEHGWLREHCAAQHASYQAAKARYRRLGALHYVGGPFISEDSDFSADEPSNLIDQLGGGVYGGNWTSPSALPLDEEDEENVVPIGPDGKRFRFVACVTGYDYVANGADTILLFYEPDSKVALLTFDWS</sequence>
<proteinExistence type="predicted"/>
<name>A0ABV8ZRU2_9NEIS</name>